<accession>A0A238Y452</accession>
<organism evidence="11 12">
    <name type="scientific">Desulfurobacterium atlanticum</name>
    <dbReference type="NCBI Taxonomy" id="240169"/>
    <lineage>
        <taxon>Bacteria</taxon>
        <taxon>Pseudomonadati</taxon>
        <taxon>Aquificota</taxon>
        <taxon>Aquificia</taxon>
        <taxon>Desulfurobacteriales</taxon>
        <taxon>Desulfurobacteriaceae</taxon>
        <taxon>Desulfurobacterium</taxon>
    </lineage>
</organism>
<dbReference type="Gene3D" id="1.20.120.920">
    <property type="entry name" value="CRISPR-associated endonuclease Cas1, C-terminal domain"/>
    <property type="match status" value="1"/>
</dbReference>
<evidence type="ECO:0000313" key="12">
    <source>
        <dbReference type="Proteomes" id="UP000198405"/>
    </source>
</evidence>
<comment type="subunit">
    <text evidence="9 10">Homodimer, forms a heterotetramer with a Cas2 homodimer.</text>
</comment>
<dbReference type="GO" id="GO:0051607">
    <property type="term" value="P:defense response to virus"/>
    <property type="evidence" value="ECO:0007669"/>
    <property type="project" value="UniProtKB-UniRule"/>
</dbReference>
<evidence type="ECO:0000256" key="3">
    <source>
        <dbReference type="ARBA" id="ARBA00022759"/>
    </source>
</evidence>
<proteinExistence type="inferred from homology"/>
<dbReference type="Proteomes" id="UP000198405">
    <property type="component" value="Unassembled WGS sequence"/>
</dbReference>
<keyword evidence="5 10" id="KW-0460">Magnesium</keyword>
<dbReference type="InterPro" id="IPR002729">
    <property type="entry name" value="CRISPR-assoc_Cas1"/>
</dbReference>
<dbReference type="NCBIfam" id="TIGR00287">
    <property type="entry name" value="cas1"/>
    <property type="match status" value="1"/>
</dbReference>
<comment type="similarity">
    <text evidence="10">Belongs to the CRISPR-associated endonuclease Cas1 family.</text>
</comment>
<evidence type="ECO:0000256" key="10">
    <source>
        <dbReference type="HAMAP-Rule" id="MF_01470"/>
    </source>
</evidence>
<evidence type="ECO:0000256" key="2">
    <source>
        <dbReference type="ARBA" id="ARBA00022723"/>
    </source>
</evidence>
<dbReference type="GO" id="GO:0016787">
    <property type="term" value="F:hydrolase activity"/>
    <property type="evidence" value="ECO:0007669"/>
    <property type="project" value="UniProtKB-KW"/>
</dbReference>
<dbReference type="EC" id="3.1.-.-" evidence="10"/>
<sequence length="315" mass="36730">MGIENLRNIFITTHGAVIRKRKYELIVEVKNRKYSIPFGTFSNVFIVANVNLTTPVIKSLSGSGKYIFIVRTNGELSSIILPQFLRSSSKRRINQYKSFEIEYKKVAMIQELLRRKALLAQWILEKFYDYSGRHYLEKSVIKSFYKDTAKWIEKSDKISLLRSIDGFIMNSLYRHFSAAISGKWKFEKRTYNPPENEVNSLLSLVYTYTYSILIPLIVSFDLDPYCGFFHEKRGKHAALASDILEILRPGLIFFVADMLNSEFLTKSDFRKTKRSVLIKPEALKVISKLYSEKILNSDFFFPVSLFIHEVVLKYL</sequence>
<keyword evidence="3 10" id="KW-0255">Endonuclease</keyword>
<evidence type="ECO:0000256" key="1">
    <source>
        <dbReference type="ARBA" id="ARBA00022722"/>
    </source>
</evidence>
<dbReference type="InterPro" id="IPR042206">
    <property type="entry name" value="CRISPR-assoc_Cas1_C"/>
</dbReference>
<dbReference type="InterPro" id="IPR042211">
    <property type="entry name" value="CRISPR-assoc_Cas1_N"/>
</dbReference>
<keyword evidence="2 10" id="KW-0479">Metal-binding</keyword>
<keyword evidence="12" id="KW-1185">Reference proteome</keyword>
<comment type="cofactor">
    <cofactor evidence="10">
        <name>Mg(2+)</name>
        <dbReference type="ChEBI" id="CHEBI:18420"/>
    </cofactor>
    <cofactor evidence="10">
        <name>Mn(2+)</name>
        <dbReference type="ChEBI" id="CHEBI:29035"/>
    </cofactor>
</comment>
<dbReference type="GO" id="GO:0046872">
    <property type="term" value="F:metal ion binding"/>
    <property type="evidence" value="ECO:0007669"/>
    <property type="project" value="UniProtKB-UniRule"/>
</dbReference>
<dbReference type="GO" id="GO:0043571">
    <property type="term" value="P:maintenance of CRISPR repeat elements"/>
    <property type="evidence" value="ECO:0007669"/>
    <property type="project" value="UniProtKB-UniRule"/>
</dbReference>
<feature type="binding site" evidence="10">
    <location>
        <position position="245"/>
    </location>
    <ligand>
        <name>Mn(2+)</name>
        <dbReference type="ChEBI" id="CHEBI:29035"/>
    </ligand>
</feature>
<keyword evidence="6 10" id="KW-0051">Antiviral defense</keyword>
<evidence type="ECO:0000313" key="11">
    <source>
        <dbReference type="EMBL" id="SNR65897.1"/>
    </source>
</evidence>
<dbReference type="Pfam" id="PF01867">
    <property type="entry name" value="Cas_Cas1"/>
    <property type="match status" value="1"/>
</dbReference>
<feature type="binding site" evidence="10">
    <location>
        <position position="230"/>
    </location>
    <ligand>
        <name>Mn(2+)</name>
        <dbReference type="ChEBI" id="CHEBI:29035"/>
    </ligand>
</feature>
<comment type="caution">
    <text evidence="10">Lacks conserved residue(s) required for the propagation of feature annotation.</text>
</comment>
<evidence type="ECO:0000256" key="6">
    <source>
        <dbReference type="ARBA" id="ARBA00023118"/>
    </source>
</evidence>
<comment type="function">
    <text evidence="10">CRISPR (clustered regularly interspaced short palindromic repeat), is an adaptive immune system that provides protection against mobile genetic elements (viruses, transposable elements and conjugative plasmids). CRISPR clusters contain spacers, sequences complementary to antecedent mobile elements, and target invading nucleic acids. CRISPR clusters are transcribed and processed into CRISPR RNA (crRNA). Acts as a dsDNA endonuclease. Involved in the integration of spacer DNA into the CRISPR cassette.</text>
</comment>
<dbReference type="HAMAP" id="MF_01470">
    <property type="entry name" value="Cas1"/>
    <property type="match status" value="1"/>
</dbReference>
<dbReference type="PANTHER" id="PTHR34353:SF2">
    <property type="entry name" value="CRISPR-ASSOCIATED ENDONUCLEASE CAS1 1"/>
    <property type="match status" value="1"/>
</dbReference>
<dbReference type="AlphaFoldDB" id="A0A238Y452"/>
<keyword evidence="8 10" id="KW-0464">Manganese</keyword>
<dbReference type="GO" id="GO:0004519">
    <property type="term" value="F:endonuclease activity"/>
    <property type="evidence" value="ECO:0007669"/>
    <property type="project" value="UniProtKB-UniRule"/>
</dbReference>
<evidence type="ECO:0000256" key="5">
    <source>
        <dbReference type="ARBA" id="ARBA00022842"/>
    </source>
</evidence>
<reference evidence="12" key="1">
    <citation type="submission" date="2017-06" db="EMBL/GenBank/DDBJ databases">
        <authorList>
            <person name="Varghese N."/>
            <person name="Submissions S."/>
        </authorList>
    </citation>
    <scope>NUCLEOTIDE SEQUENCE [LARGE SCALE GENOMIC DNA]</scope>
    <source>
        <strain evidence="12">DSM 15668</strain>
    </source>
</reference>
<dbReference type="Gene3D" id="3.100.10.20">
    <property type="entry name" value="CRISPR-associated endonuclease Cas1, N-terminal domain"/>
    <property type="match status" value="1"/>
</dbReference>
<evidence type="ECO:0000256" key="7">
    <source>
        <dbReference type="ARBA" id="ARBA00023125"/>
    </source>
</evidence>
<dbReference type="EMBL" id="FZOB01000002">
    <property type="protein sequence ID" value="SNR65897.1"/>
    <property type="molecule type" value="Genomic_DNA"/>
</dbReference>
<protein>
    <recommendedName>
        <fullName evidence="10">CRISPR-associated endonuclease Cas1</fullName>
        <ecNumber evidence="10">3.1.-.-</ecNumber>
    </recommendedName>
</protein>
<dbReference type="CDD" id="cd09634">
    <property type="entry name" value="Cas1_I-II-III"/>
    <property type="match status" value="1"/>
</dbReference>
<dbReference type="RefSeq" id="WP_180706397.1">
    <property type="nucleotide sequence ID" value="NZ_FZOB01000002.1"/>
</dbReference>
<evidence type="ECO:0000256" key="8">
    <source>
        <dbReference type="ARBA" id="ARBA00023211"/>
    </source>
</evidence>
<gene>
    <name evidence="10" type="primary">cas1</name>
    <name evidence="11" type="ORF">SAMN06265340_102100</name>
</gene>
<dbReference type="InterPro" id="IPR050646">
    <property type="entry name" value="Cas1"/>
</dbReference>
<dbReference type="PANTHER" id="PTHR34353">
    <property type="entry name" value="CRISPR-ASSOCIATED ENDONUCLEASE CAS1 1"/>
    <property type="match status" value="1"/>
</dbReference>
<name>A0A238Y452_9BACT</name>
<evidence type="ECO:0000256" key="9">
    <source>
        <dbReference type="ARBA" id="ARBA00038592"/>
    </source>
</evidence>
<keyword evidence="1 10" id="KW-0540">Nuclease</keyword>
<evidence type="ECO:0000256" key="4">
    <source>
        <dbReference type="ARBA" id="ARBA00022801"/>
    </source>
</evidence>
<keyword evidence="4 10" id="KW-0378">Hydrolase</keyword>
<keyword evidence="7 10" id="KW-0238">DNA-binding</keyword>
<dbReference type="GO" id="GO:0003677">
    <property type="term" value="F:DNA binding"/>
    <property type="evidence" value="ECO:0007669"/>
    <property type="project" value="UniProtKB-KW"/>
</dbReference>